<dbReference type="PROSITE" id="PS01279">
    <property type="entry name" value="PCMT"/>
    <property type="match status" value="1"/>
</dbReference>
<name>A0AAD5SGH1_9FUNG</name>
<dbReference type="GO" id="GO:0005737">
    <property type="term" value="C:cytoplasm"/>
    <property type="evidence" value="ECO:0007669"/>
    <property type="project" value="UniProtKB-SubCell"/>
</dbReference>
<evidence type="ECO:0000256" key="2">
    <source>
        <dbReference type="ARBA" id="ARBA00005369"/>
    </source>
</evidence>
<keyword evidence="6" id="KW-0808">Transferase</keyword>
<dbReference type="SUPFAM" id="SSF53335">
    <property type="entry name" value="S-adenosyl-L-methionine-dependent methyltransferases"/>
    <property type="match status" value="1"/>
</dbReference>
<evidence type="ECO:0000256" key="5">
    <source>
        <dbReference type="ARBA" id="ARBA00022603"/>
    </source>
</evidence>
<dbReference type="GO" id="GO:0032259">
    <property type="term" value="P:methylation"/>
    <property type="evidence" value="ECO:0007669"/>
    <property type="project" value="UniProtKB-KW"/>
</dbReference>
<dbReference type="Pfam" id="PF01135">
    <property type="entry name" value="PCMT"/>
    <property type="match status" value="1"/>
</dbReference>
<organism evidence="8 9">
    <name type="scientific">Rhizophlyctis rosea</name>
    <dbReference type="NCBI Taxonomy" id="64517"/>
    <lineage>
        <taxon>Eukaryota</taxon>
        <taxon>Fungi</taxon>
        <taxon>Fungi incertae sedis</taxon>
        <taxon>Chytridiomycota</taxon>
        <taxon>Chytridiomycota incertae sedis</taxon>
        <taxon>Chytridiomycetes</taxon>
        <taxon>Rhizophlyctidales</taxon>
        <taxon>Rhizophlyctidaceae</taxon>
        <taxon>Rhizophlyctis</taxon>
    </lineage>
</organism>
<sequence length="182" mass="19539">MHAHALEVLEPYLKDGSHVLDVGSGSGYLTACMAHMVGPSGKVVGIDHIPDLVELSKSNLLAVHSELTETGRLELIGKLETPAGRIYESGVKLTHCVQVGDGRQGYPKHAPYNAIHVGAAAHPVPKQLLAQLKSPGRMVIPVGTYDQNLCQYDKDQDGTISVKELMGVRYVPLTDREAQVGV</sequence>
<dbReference type="InterPro" id="IPR029063">
    <property type="entry name" value="SAM-dependent_MTases_sf"/>
</dbReference>
<dbReference type="PROSITE" id="PS00018">
    <property type="entry name" value="EF_HAND_1"/>
    <property type="match status" value="1"/>
</dbReference>
<proteinExistence type="inferred from homology"/>
<evidence type="ECO:0000256" key="6">
    <source>
        <dbReference type="ARBA" id="ARBA00022679"/>
    </source>
</evidence>
<dbReference type="Proteomes" id="UP001212841">
    <property type="component" value="Unassembled WGS sequence"/>
</dbReference>
<dbReference type="GO" id="GO:0004719">
    <property type="term" value="F:protein-L-isoaspartate (D-aspartate) O-methyltransferase activity"/>
    <property type="evidence" value="ECO:0007669"/>
    <property type="project" value="UniProtKB-EC"/>
</dbReference>
<dbReference type="Gene3D" id="3.40.50.150">
    <property type="entry name" value="Vaccinia Virus protein VP39"/>
    <property type="match status" value="1"/>
</dbReference>
<gene>
    <name evidence="8" type="primary">PCMT1</name>
    <name evidence="8" type="ORF">HK097_002527</name>
</gene>
<dbReference type="InterPro" id="IPR018247">
    <property type="entry name" value="EF_Hand_1_Ca_BS"/>
</dbReference>
<dbReference type="PANTHER" id="PTHR11579">
    <property type="entry name" value="PROTEIN-L-ISOASPARTATE O-METHYLTRANSFERASE"/>
    <property type="match status" value="1"/>
</dbReference>
<reference evidence="8" key="1">
    <citation type="submission" date="2020-05" db="EMBL/GenBank/DDBJ databases">
        <title>Phylogenomic resolution of chytrid fungi.</title>
        <authorList>
            <person name="Stajich J.E."/>
            <person name="Amses K."/>
            <person name="Simmons R."/>
            <person name="Seto K."/>
            <person name="Myers J."/>
            <person name="Bonds A."/>
            <person name="Quandt C.A."/>
            <person name="Barry K."/>
            <person name="Liu P."/>
            <person name="Grigoriev I."/>
            <person name="Longcore J.E."/>
            <person name="James T.Y."/>
        </authorList>
    </citation>
    <scope>NUCLEOTIDE SEQUENCE</scope>
    <source>
        <strain evidence="8">JEL0318</strain>
    </source>
</reference>
<dbReference type="EC" id="2.1.1.77" evidence="3"/>
<keyword evidence="5" id="KW-0489">Methyltransferase</keyword>
<dbReference type="PANTHER" id="PTHR11579:SF0">
    <property type="entry name" value="PROTEIN-L-ISOASPARTATE(D-ASPARTATE) O-METHYLTRANSFERASE"/>
    <property type="match status" value="1"/>
</dbReference>
<evidence type="ECO:0000256" key="3">
    <source>
        <dbReference type="ARBA" id="ARBA00011890"/>
    </source>
</evidence>
<keyword evidence="7" id="KW-0949">S-adenosyl-L-methionine</keyword>
<comment type="similarity">
    <text evidence="2">Belongs to the methyltransferase superfamily. L-isoaspartyl/D-aspartyl protein methyltransferase family.</text>
</comment>
<evidence type="ECO:0000256" key="1">
    <source>
        <dbReference type="ARBA" id="ARBA00004496"/>
    </source>
</evidence>
<comment type="caution">
    <text evidence="8">The sequence shown here is derived from an EMBL/GenBank/DDBJ whole genome shotgun (WGS) entry which is preliminary data.</text>
</comment>
<keyword evidence="4" id="KW-0963">Cytoplasm</keyword>
<keyword evidence="9" id="KW-1185">Reference proteome</keyword>
<evidence type="ECO:0000256" key="7">
    <source>
        <dbReference type="ARBA" id="ARBA00022691"/>
    </source>
</evidence>
<comment type="subcellular location">
    <subcellularLocation>
        <location evidence="1">Cytoplasm</location>
    </subcellularLocation>
</comment>
<evidence type="ECO:0000313" key="9">
    <source>
        <dbReference type="Proteomes" id="UP001212841"/>
    </source>
</evidence>
<dbReference type="AlphaFoldDB" id="A0AAD5SGH1"/>
<dbReference type="InterPro" id="IPR000682">
    <property type="entry name" value="PCMT"/>
</dbReference>
<dbReference type="EMBL" id="JADGJD010000155">
    <property type="protein sequence ID" value="KAJ3054147.1"/>
    <property type="molecule type" value="Genomic_DNA"/>
</dbReference>
<accession>A0AAD5SGH1</accession>
<protein>
    <recommendedName>
        <fullName evidence="3">protein-L-isoaspartate(D-aspartate) O-methyltransferase</fullName>
        <ecNumber evidence="3">2.1.1.77</ecNumber>
    </recommendedName>
</protein>
<evidence type="ECO:0000313" key="8">
    <source>
        <dbReference type="EMBL" id="KAJ3054147.1"/>
    </source>
</evidence>
<evidence type="ECO:0000256" key="4">
    <source>
        <dbReference type="ARBA" id="ARBA00022490"/>
    </source>
</evidence>